<keyword evidence="3" id="KW-1185">Reference proteome</keyword>
<name>A0A1X7KCZ2_9BACT</name>
<dbReference type="AlphaFoldDB" id="A0A1X7KCZ2"/>
<organism evidence="2 3">
    <name type="scientific">Marivirga sericea</name>
    <dbReference type="NCBI Taxonomy" id="1028"/>
    <lineage>
        <taxon>Bacteria</taxon>
        <taxon>Pseudomonadati</taxon>
        <taxon>Bacteroidota</taxon>
        <taxon>Cytophagia</taxon>
        <taxon>Cytophagales</taxon>
        <taxon>Marivirgaceae</taxon>
        <taxon>Marivirga</taxon>
    </lineage>
</organism>
<protein>
    <recommendedName>
        <fullName evidence="4">Lipoprotein</fullName>
    </recommendedName>
</protein>
<sequence length="57" mass="6359">MGLYLNVRYLNTFDMKRLLLVLLSALFLGACAQKTCPTYSSNDLNLDQEASSVEQSV</sequence>
<keyword evidence="1" id="KW-0732">Signal</keyword>
<evidence type="ECO:0000313" key="3">
    <source>
        <dbReference type="Proteomes" id="UP000193804"/>
    </source>
</evidence>
<dbReference type="EMBL" id="FXAW01000005">
    <property type="protein sequence ID" value="SMG38927.1"/>
    <property type="molecule type" value="Genomic_DNA"/>
</dbReference>
<feature type="chain" id="PRO_5012394788" description="Lipoprotein" evidence="1">
    <location>
        <begin position="33"/>
        <end position="57"/>
    </location>
</feature>
<evidence type="ECO:0000313" key="2">
    <source>
        <dbReference type="EMBL" id="SMG38927.1"/>
    </source>
</evidence>
<accession>A0A1X7KCZ2</accession>
<evidence type="ECO:0008006" key="4">
    <source>
        <dbReference type="Google" id="ProtNLM"/>
    </source>
</evidence>
<feature type="signal peptide" evidence="1">
    <location>
        <begin position="1"/>
        <end position="32"/>
    </location>
</feature>
<proteinExistence type="predicted"/>
<dbReference type="Proteomes" id="UP000193804">
    <property type="component" value="Unassembled WGS sequence"/>
</dbReference>
<evidence type="ECO:0000256" key="1">
    <source>
        <dbReference type="SAM" id="SignalP"/>
    </source>
</evidence>
<reference evidence="3" key="1">
    <citation type="submission" date="2017-04" db="EMBL/GenBank/DDBJ databases">
        <authorList>
            <person name="Varghese N."/>
            <person name="Submissions S."/>
        </authorList>
    </citation>
    <scope>NUCLEOTIDE SEQUENCE [LARGE SCALE GENOMIC DNA]</scope>
    <source>
        <strain evidence="3">DSM 4125</strain>
    </source>
</reference>
<gene>
    <name evidence="2" type="ORF">SAMN05661096_02589</name>
</gene>